<evidence type="ECO:0000256" key="10">
    <source>
        <dbReference type="SAM" id="Phobius"/>
    </source>
</evidence>
<dbReference type="SUPFAM" id="SSF55874">
    <property type="entry name" value="ATPase domain of HSP90 chaperone/DNA topoisomerase II/histidine kinase"/>
    <property type="match status" value="1"/>
</dbReference>
<organism evidence="14">
    <name type="scientific">Paraconexibacter sp. AEG42_29</name>
    <dbReference type="NCBI Taxonomy" id="2997339"/>
    <lineage>
        <taxon>Bacteria</taxon>
        <taxon>Bacillati</taxon>
        <taxon>Actinomycetota</taxon>
        <taxon>Thermoleophilia</taxon>
        <taxon>Solirubrobacterales</taxon>
        <taxon>Paraconexibacteraceae</taxon>
        <taxon>Paraconexibacter</taxon>
    </lineage>
</organism>
<evidence type="ECO:0000256" key="1">
    <source>
        <dbReference type="ARBA" id="ARBA00000085"/>
    </source>
</evidence>
<evidence type="ECO:0000256" key="4">
    <source>
        <dbReference type="ARBA" id="ARBA00022679"/>
    </source>
</evidence>
<evidence type="ECO:0000256" key="9">
    <source>
        <dbReference type="SAM" id="MobiDB-lite"/>
    </source>
</evidence>
<dbReference type="InterPro" id="IPR003594">
    <property type="entry name" value="HATPase_dom"/>
</dbReference>
<evidence type="ECO:0000256" key="3">
    <source>
        <dbReference type="ARBA" id="ARBA00022553"/>
    </source>
</evidence>
<keyword evidence="10" id="KW-1133">Transmembrane helix</keyword>
<dbReference type="RefSeq" id="WP_354699327.1">
    <property type="nucleotide sequence ID" value="NZ_CP114014.1"/>
</dbReference>
<evidence type="ECO:0000259" key="12">
    <source>
        <dbReference type="Pfam" id="PF07730"/>
    </source>
</evidence>
<evidence type="ECO:0000313" key="14">
    <source>
        <dbReference type="EMBL" id="XAY08144.1"/>
    </source>
</evidence>
<dbReference type="InterPro" id="IPR050482">
    <property type="entry name" value="Sensor_HK_TwoCompSys"/>
</dbReference>
<dbReference type="Pfam" id="PF02518">
    <property type="entry name" value="HATPase_c"/>
    <property type="match status" value="1"/>
</dbReference>
<dbReference type="GO" id="GO:0005524">
    <property type="term" value="F:ATP binding"/>
    <property type="evidence" value="ECO:0007669"/>
    <property type="project" value="UniProtKB-KW"/>
</dbReference>
<evidence type="ECO:0000256" key="2">
    <source>
        <dbReference type="ARBA" id="ARBA00012438"/>
    </source>
</evidence>
<dbReference type="Pfam" id="PF07730">
    <property type="entry name" value="HisKA_3"/>
    <property type="match status" value="1"/>
</dbReference>
<feature type="transmembrane region" description="Helical" evidence="10">
    <location>
        <begin position="132"/>
        <end position="162"/>
    </location>
</feature>
<keyword evidence="8" id="KW-0902">Two-component regulatory system</keyword>
<proteinExistence type="predicted"/>
<feature type="domain" description="Signal transduction histidine kinase subgroup 3 dimerisation and phosphoacceptor" evidence="12">
    <location>
        <begin position="247"/>
        <end position="312"/>
    </location>
</feature>
<dbReference type="EC" id="2.7.13.3" evidence="2"/>
<keyword evidence="6" id="KW-0418">Kinase</keyword>
<feature type="compositionally biased region" description="Pro residues" evidence="9">
    <location>
        <begin position="13"/>
        <end position="23"/>
    </location>
</feature>
<feature type="region of interest" description="Disordered" evidence="9">
    <location>
        <begin position="1"/>
        <end position="30"/>
    </location>
</feature>
<dbReference type="KEGG" id="parq:DSM112329_05040"/>
<name>A0AAU7B2J3_9ACTN</name>
<feature type="domain" description="Histidine kinase/HSP90-like ATPase" evidence="11">
    <location>
        <begin position="348"/>
        <end position="434"/>
    </location>
</feature>
<dbReference type="InterPro" id="IPR036890">
    <property type="entry name" value="HATPase_C_sf"/>
</dbReference>
<dbReference type="PANTHER" id="PTHR24421">
    <property type="entry name" value="NITRATE/NITRITE SENSOR PROTEIN NARX-RELATED"/>
    <property type="match status" value="1"/>
</dbReference>
<evidence type="ECO:0000256" key="8">
    <source>
        <dbReference type="ARBA" id="ARBA00023012"/>
    </source>
</evidence>
<dbReference type="InterPro" id="IPR025828">
    <property type="entry name" value="Put_sensor_dom"/>
</dbReference>
<keyword evidence="7" id="KW-0067">ATP-binding</keyword>
<evidence type="ECO:0000259" key="11">
    <source>
        <dbReference type="Pfam" id="PF02518"/>
    </source>
</evidence>
<dbReference type="GO" id="GO:0000155">
    <property type="term" value="F:phosphorelay sensor kinase activity"/>
    <property type="evidence" value="ECO:0007669"/>
    <property type="project" value="InterPro"/>
</dbReference>
<keyword evidence="10" id="KW-0812">Transmembrane</keyword>
<dbReference type="Pfam" id="PF13796">
    <property type="entry name" value="Sensor"/>
    <property type="match status" value="1"/>
</dbReference>
<dbReference type="GO" id="GO:0016020">
    <property type="term" value="C:membrane"/>
    <property type="evidence" value="ECO:0007669"/>
    <property type="project" value="InterPro"/>
</dbReference>
<evidence type="ECO:0000256" key="5">
    <source>
        <dbReference type="ARBA" id="ARBA00022741"/>
    </source>
</evidence>
<dbReference type="AlphaFoldDB" id="A0AAU7B2J3"/>
<evidence type="ECO:0000256" key="7">
    <source>
        <dbReference type="ARBA" id="ARBA00022840"/>
    </source>
</evidence>
<sequence length="436" mass="45953">MSTVATAGEEPTEPMPGVLPPAGPSGRRRRGPIRQAAAEFLYVTAALPLGVLWLTVFVVALSVGAGLFVLVIGIPILVWTMMGWRGVASLERDRAALVLGAPIPPSERPLTGARARDRARERMADPATWRDLGYLALLTSAGLLMATIIVALWATVAAALAYPFVRGTMPEQAWFVRQGDDLTIGIVAGGVVVGVIALLATSAAAHGWAALARRLLAPDAEALLAQRVSTLEETRAGVVDSADATLRRIERDLHDGAQHRLAYIAMTLSRAQDKIAEDPEGAAELLDGAHVESKKAMKELRDLVRGIHPSVLSDRGLDAAVSGLGERCAVPVAIRVDIGDRRPPAAVETAAYFVVAESLTNVDRHSRATRATVEIRWEGDALEVTIADDGHGGARRAPGSGLEGLAQRLEALDGRLVVTSPSGGPTTIRAELPCAS</sequence>
<evidence type="ECO:0000259" key="13">
    <source>
        <dbReference type="Pfam" id="PF13796"/>
    </source>
</evidence>
<keyword evidence="4" id="KW-0808">Transferase</keyword>
<gene>
    <name evidence="14" type="ORF">DSM112329_05040</name>
</gene>
<feature type="transmembrane region" description="Helical" evidence="10">
    <location>
        <begin position="65"/>
        <end position="84"/>
    </location>
</feature>
<feature type="transmembrane region" description="Helical" evidence="10">
    <location>
        <begin position="37"/>
        <end position="59"/>
    </location>
</feature>
<dbReference type="InterPro" id="IPR011712">
    <property type="entry name" value="Sig_transdc_His_kin_sub3_dim/P"/>
</dbReference>
<protein>
    <recommendedName>
        <fullName evidence="2">histidine kinase</fullName>
        <ecNumber evidence="2">2.7.13.3</ecNumber>
    </recommendedName>
</protein>
<keyword evidence="5" id="KW-0547">Nucleotide-binding</keyword>
<keyword evidence="3" id="KW-0597">Phosphoprotein</keyword>
<dbReference type="PANTHER" id="PTHR24421:SF10">
    <property type="entry name" value="NITRATE_NITRITE SENSOR PROTEIN NARQ"/>
    <property type="match status" value="1"/>
</dbReference>
<reference evidence="14" key="1">
    <citation type="submission" date="2022-12" db="EMBL/GenBank/DDBJ databases">
        <title>Paraconexibacter alkalitolerans sp. nov. and Baekduia alba sp. nov., isolated from soil and emended description of the genera Paraconexibacter (Chun et al., 2020) and Baekduia (An et al., 2020).</title>
        <authorList>
            <person name="Vieira S."/>
            <person name="Huber K.J."/>
            <person name="Geppert A."/>
            <person name="Wolf J."/>
            <person name="Neumann-Schaal M."/>
            <person name="Muesken M."/>
            <person name="Overmann J."/>
        </authorList>
    </citation>
    <scope>NUCLEOTIDE SEQUENCE</scope>
    <source>
        <strain evidence="14">AEG42_29</strain>
    </source>
</reference>
<dbReference type="GO" id="GO:0046983">
    <property type="term" value="F:protein dimerization activity"/>
    <property type="evidence" value="ECO:0007669"/>
    <property type="project" value="InterPro"/>
</dbReference>
<dbReference type="Gene3D" id="3.30.565.10">
    <property type="entry name" value="Histidine kinase-like ATPase, C-terminal domain"/>
    <property type="match status" value="1"/>
</dbReference>
<evidence type="ECO:0000256" key="6">
    <source>
        <dbReference type="ARBA" id="ARBA00022777"/>
    </source>
</evidence>
<dbReference type="Gene3D" id="1.20.5.1930">
    <property type="match status" value="1"/>
</dbReference>
<dbReference type="CDD" id="cd16917">
    <property type="entry name" value="HATPase_UhpB-NarQ-NarX-like"/>
    <property type="match status" value="1"/>
</dbReference>
<accession>A0AAU7B2J3</accession>
<feature type="transmembrane region" description="Helical" evidence="10">
    <location>
        <begin position="182"/>
        <end position="205"/>
    </location>
</feature>
<keyword evidence="10" id="KW-0472">Membrane</keyword>
<feature type="domain" description="Putative sensor" evidence="13">
    <location>
        <begin position="42"/>
        <end position="216"/>
    </location>
</feature>
<dbReference type="EMBL" id="CP114014">
    <property type="protein sequence ID" value="XAY08144.1"/>
    <property type="molecule type" value="Genomic_DNA"/>
</dbReference>
<comment type="catalytic activity">
    <reaction evidence="1">
        <text>ATP + protein L-histidine = ADP + protein N-phospho-L-histidine.</text>
        <dbReference type="EC" id="2.7.13.3"/>
    </reaction>
</comment>